<dbReference type="InterPro" id="IPR005572">
    <property type="entry name" value="Anti-sigma_E_RseA_N"/>
</dbReference>
<accession>A0ABV8V7I7</accession>
<proteinExistence type="predicted"/>
<dbReference type="Pfam" id="PF03872">
    <property type="entry name" value="RseA_N"/>
    <property type="match status" value="1"/>
</dbReference>
<feature type="domain" description="Anti sigma-E protein RseA N-terminal" evidence="1">
    <location>
        <begin position="10"/>
        <end position="81"/>
    </location>
</feature>
<dbReference type="PANTHER" id="PTHR38104">
    <property type="match status" value="1"/>
</dbReference>
<dbReference type="Proteomes" id="UP001595840">
    <property type="component" value="Unassembled WGS sequence"/>
</dbReference>
<dbReference type="Gene3D" id="1.10.10.880">
    <property type="entry name" value="Anti sigma-E protein RseA, N-terminal domain"/>
    <property type="match status" value="1"/>
</dbReference>
<dbReference type="CDD" id="cd16328">
    <property type="entry name" value="RseA_N"/>
    <property type="match status" value="1"/>
</dbReference>
<evidence type="ECO:0000259" key="1">
    <source>
        <dbReference type="Pfam" id="PF03872"/>
    </source>
</evidence>
<gene>
    <name evidence="2" type="ORF">ACFOX3_16280</name>
</gene>
<evidence type="ECO:0000313" key="2">
    <source>
        <dbReference type="EMBL" id="MFC4363876.1"/>
    </source>
</evidence>
<protein>
    <submittedName>
        <fullName evidence="2">Sigma-E factor negative regulatory protein</fullName>
    </submittedName>
</protein>
<dbReference type="PANTHER" id="PTHR38104:SF1">
    <property type="entry name" value="ANTI-SIGMA-E FACTOR RSEA"/>
    <property type="match status" value="1"/>
</dbReference>
<name>A0ABV8V7I7_9GAMM</name>
<dbReference type="InterPro" id="IPR036147">
    <property type="entry name" value="Anti-sigma_E_RseA_N_sf"/>
</dbReference>
<evidence type="ECO:0000313" key="3">
    <source>
        <dbReference type="Proteomes" id="UP001595840"/>
    </source>
</evidence>
<keyword evidence="3" id="KW-1185">Reference proteome</keyword>
<dbReference type="InterPro" id="IPR052383">
    <property type="entry name" value="Anti-sigma-E_RseA-like"/>
</dbReference>
<organism evidence="2 3">
    <name type="scientific">Simiduia curdlanivorans</name>
    <dbReference type="NCBI Taxonomy" id="1492769"/>
    <lineage>
        <taxon>Bacteria</taxon>
        <taxon>Pseudomonadati</taxon>
        <taxon>Pseudomonadota</taxon>
        <taxon>Gammaproteobacteria</taxon>
        <taxon>Cellvibrionales</taxon>
        <taxon>Cellvibrionaceae</taxon>
        <taxon>Simiduia</taxon>
    </lineage>
</organism>
<dbReference type="SUPFAM" id="SSF89069">
    <property type="entry name" value="N-terminal, cytoplasmic domain of anti-sigmaE factor RseA"/>
    <property type="match status" value="1"/>
</dbReference>
<reference evidence="3" key="1">
    <citation type="journal article" date="2019" name="Int. J. Syst. Evol. Microbiol.">
        <title>The Global Catalogue of Microorganisms (GCM) 10K type strain sequencing project: providing services to taxonomists for standard genome sequencing and annotation.</title>
        <authorList>
            <consortium name="The Broad Institute Genomics Platform"/>
            <consortium name="The Broad Institute Genome Sequencing Center for Infectious Disease"/>
            <person name="Wu L."/>
            <person name="Ma J."/>
        </authorList>
    </citation>
    <scope>NUCLEOTIDE SEQUENCE [LARGE SCALE GENOMIC DNA]</scope>
    <source>
        <strain evidence="3">CECT 8570</strain>
    </source>
</reference>
<dbReference type="RefSeq" id="WP_290263188.1">
    <property type="nucleotide sequence ID" value="NZ_JAUFQG010000004.1"/>
</dbReference>
<dbReference type="EMBL" id="JBHSCX010000021">
    <property type="protein sequence ID" value="MFC4363876.1"/>
    <property type="molecule type" value="Genomic_DNA"/>
</dbReference>
<comment type="caution">
    <text evidence="2">The sequence shown here is derived from an EMBL/GenBank/DDBJ whole genome shotgun (WGS) entry which is preliminary data.</text>
</comment>
<sequence>MVAKTDAKLQESLSALMDNEASELELHRLLKALETDPSLAASWSNYHHAASAIRAEASPYPAFDISGSISAAIADEPAYGQGKKSSAIGRLWHTTGRFAVAASVAGAVVIGAQQYVDLQDGYSQMADTSSLGSAAGTVPEGFQTPDLTTRAVSISDAPVLAGRGERTDVVYVPSVAEQEIQNKAIEEHLNQLMLEHAENATQNSAQGLLPYARIAPSVSLERNAPENPEPLPAE</sequence>